<reference evidence="2 3" key="1">
    <citation type="journal article" date="2024" name="Commun. Biol.">
        <title>Comparative genomic analysis of thermophilic fungi reveals convergent evolutionary adaptations and gene losses.</title>
        <authorList>
            <person name="Steindorff A.S."/>
            <person name="Aguilar-Pontes M.V."/>
            <person name="Robinson A.J."/>
            <person name="Andreopoulos B."/>
            <person name="LaButti K."/>
            <person name="Kuo A."/>
            <person name="Mondo S."/>
            <person name="Riley R."/>
            <person name="Otillar R."/>
            <person name="Haridas S."/>
            <person name="Lipzen A."/>
            <person name="Grimwood J."/>
            <person name="Schmutz J."/>
            <person name="Clum A."/>
            <person name="Reid I.D."/>
            <person name="Moisan M.C."/>
            <person name="Butler G."/>
            <person name="Nguyen T.T.M."/>
            <person name="Dewar K."/>
            <person name="Conant G."/>
            <person name="Drula E."/>
            <person name="Henrissat B."/>
            <person name="Hansel C."/>
            <person name="Singer S."/>
            <person name="Hutchinson M.I."/>
            <person name="de Vries R.P."/>
            <person name="Natvig D.O."/>
            <person name="Powell A.J."/>
            <person name="Tsang A."/>
            <person name="Grigoriev I.V."/>
        </authorList>
    </citation>
    <scope>NUCLEOTIDE SEQUENCE [LARGE SCALE GENOMIC DNA]</scope>
    <source>
        <strain evidence="2 3">CBS 494.80</strain>
    </source>
</reference>
<dbReference type="Proteomes" id="UP001595075">
    <property type="component" value="Unassembled WGS sequence"/>
</dbReference>
<evidence type="ECO:0000313" key="2">
    <source>
        <dbReference type="EMBL" id="KAL2059818.1"/>
    </source>
</evidence>
<keyword evidence="3" id="KW-1185">Reference proteome</keyword>
<evidence type="ECO:0000256" key="1">
    <source>
        <dbReference type="SAM" id="MobiDB-lite"/>
    </source>
</evidence>
<proteinExistence type="predicted"/>
<organism evidence="2 3">
    <name type="scientific">Oculimacula yallundae</name>
    <dbReference type="NCBI Taxonomy" id="86028"/>
    <lineage>
        <taxon>Eukaryota</taxon>
        <taxon>Fungi</taxon>
        <taxon>Dikarya</taxon>
        <taxon>Ascomycota</taxon>
        <taxon>Pezizomycotina</taxon>
        <taxon>Leotiomycetes</taxon>
        <taxon>Helotiales</taxon>
        <taxon>Ploettnerulaceae</taxon>
        <taxon>Oculimacula</taxon>
    </lineage>
</organism>
<accession>A0ABR4BPX4</accession>
<evidence type="ECO:0000313" key="3">
    <source>
        <dbReference type="Proteomes" id="UP001595075"/>
    </source>
</evidence>
<dbReference type="EMBL" id="JAZHXI010000026">
    <property type="protein sequence ID" value="KAL2059818.1"/>
    <property type="molecule type" value="Genomic_DNA"/>
</dbReference>
<gene>
    <name evidence="2" type="ORF">VTL71DRAFT_10202</name>
</gene>
<comment type="caution">
    <text evidence="2">The sequence shown here is derived from an EMBL/GenBank/DDBJ whole genome shotgun (WGS) entry which is preliminary data.</text>
</comment>
<feature type="compositionally biased region" description="Polar residues" evidence="1">
    <location>
        <begin position="1"/>
        <end position="11"/>
    </location>
</feature>
<name>A0ABR4BPX4_9HELO</name>
<feature type="region of interest" description="Disordered" evidence="1">
    <location>
        <begin position="1"/>
        <end position="25"/>
    </location>
</feature>
<sequence>MMQQRNNTGLSGRSRGPHRNPIRRATWVDLTRREPATGLRQQKVSAYRLRWEALRTILETIYPGQHLRNVSIEEDYYVFEVQWDLTPENLLSIEDARGESSALVIPAAPVRRETSEEPST</sequence>
<protein>
    <submittedName>
        <fullName evidence="2">Uncharacterized protein</fullName>
    </submittedName>
</protein>